<comment type="caution">
    <text evidence="5">The sequence shown here is derived from an EMBL/GenBank/DDBJ whole genome shotgun (WGS) entry which is preliminary data.</text>
</comment>
<gene>
    <name evidence="5" type="ORF">QQ44_27525</name>
</gene>
<keyword evidence="2" id="KW-0238">DNA-binding</keyword>
<name>A0ABR4YPK0_9MYCO</name>
<evidence type="ECO:0000313" key="5">
    <source>
        <dbReference type="EMBL" id="KHO20286.1"/>
    </source>
</evidence>
<evidence type="ECO:0000256" key="1">
    <source>
        <dbReference type="ARBA" id="ARBA00023015"/>
    </source>
</evidence>
<reference evidence="5 6" key="1">
    <citation type="submission" date="2014-11" db="EMBL/GenBank/DDBJ databases">
        <title>Mycobacterium setense Manresensis Genome.</title>
        <authorList>
            <person name="Rech G."/>
            <person name="Sumoy L."/>
        </authorList>
    </citation>
    <scope>NUCLEOTIDE SEQUENCE [LARGE SCALE GENOMIC DNA]</scope>
    <source>
        <strain evidence="5 6">Manresensis</strain>
    </source>
</reference>
<dbReference type="SUPFAM" id="SSF46689">
    <property type="entry name" value="Homeodomain-like"/>
    <property type="match status" value="1"/>
</dbReference>
<dbReference type="InterPro" id="IPR001647">
    <property type="entry name" value="HTH_TetR"/>
</dbReference>
<keyword evidence="3" id="KW-0804">Transcription</keyword>
<dbReference type="InterPro" id="IPR009057">
    <property type="entry name" value="Homeodomain-like_sf"/>
</dbReference>
<organism evidence="5 6">
    <name type="scientific">Mycolicibacterium setense</name>
    <dbReference type="NCBI Taxonomy" id="431269"/>
    <lineage>
        <taxon>Bacteria</taxon>
        <taxon>Bacillati</taxon>
        <taxon>Actinomycetota</taxon>
        <taxon>Actinomycetes</taxon>
        <taxon>Mycobacteriales</taxon>
        <taxon>Mycobacteriaceae</taxon>
        <taxon>Mycolicibacterium</taxon>
    </lineage>
</organism>
<dbReference type="InterPro" id="IPR050109">
    <property type="entry name" value="HTH-type_TetR-like_transc_reg"/>
</dbReference>
<evidence type="ECO:0000256" key="3">
    <source>
        <dbReference type="ARBA" id="ARBA00023163"/>
    </source>
</evidence>
<dbReference type="PANTHER" id="PTHR30055:SF234">
    <property type="entry name" value="HTH-TYPE TRANSCRIPTIONAL REGULATOR BETI"/>
    <property type="match status" value="1"/>
</dbReference>
<dbReference type="Proteomes" id="UP000031004">
    <property type="component" value="Unassembled WGS sequence"/>
</dbReference>
<feature type="domain" description="HTH tetR-type" evidence="4">
    <location>
        <begin position="21"/>
        <end position="52"/>
    </location>
</feature>
<sequence length="199" mass="21528">MFNEHVQSRAEAKADTTQRVLATADRLFREHGFAATTVRRIAAEAGVSVGTVMGVGDKDGLLIAIVDQWIAGVHAARDRNQHVPPLTKEQAAERLIATVEPFVAYFQSDRELAREYAAVVARGRHKSRTFTELADELVADFENIFRAAGHTDPGAAARTLYLAYIGVLRAASGGAFDQSVAPDRFAEAVDLILGKGLPQ</sequence>
<evidence type="ECO:0000259" key="4">
    <source>
        <dbReference type="Pfam" id="PF00440"/>
    </source>
</evidence>
<dbReference type="Pfam" id="PF00440">
    <property type="entry name" value="TetR_N"/>
    <property type="match status" value="1"/>
</dbReference>
<accession>A0ABR4YPK0</accession>
<keyword evidence="6" id="KW-1185">Reference proteome</keyword>
<dbReference type="RefSeq" id="WP_039326637.1">
    <property type="nucleotide sequence ID" value="NZ_JTLZ01000012.1"/>
</dbReference>
<proteinExistence type="predicted"/>
<dbReference type="EMBL" id="JTLZ01000012">
    <property type="protein sequence ID" value="KHO20286.1"/>
    <property type="molecule type" value="Genomic_DNA"/>
</dbReference>
<evidence type="ECO:0000313" key="6">
    <source>
        <dbReference type="Proteomes" id="UP000031004"/>
    </source>
</evidence>
<evidence type="ECO:0000256" key="2">
    <source>
        <dbReference type="ARBA" id="ARBA00023125"/>
    </source>
</evidence>
<keyword evidence="1" id="KW-0805">Transcription regulation</keyword>
<protein>
    <recommendedName>
        <fullName evidence="4">HTH tetR-type domain-containing protein</fullName>
    </recommendedName>
</protein>
<dbReference type="Gene3D" id="1.10.357.10">
    <property type="entry name" value="Tetracycline Repressor, domain 2"/>
    <property type="match status" value="1"/>
</dbReference>
<dbReference type="PANTHER" id="PTHR30055">
    <property type="entry name" value="HTH-TYPE TRANSCRIPTIONAL REGULATOR RUTR"/>
    <property type="match status" value="1"/>
</dbReference>